<gene>
    <name evidence="2" type="ORF">I6U51_03190</name>
</gene>
<evidence type="ECO:0000313" key="2">
    <source>
        <dbReference type="EMBL" id="MBI6871710.1"/>
    </source>
</evidence>
<evidence type="ECO:0000256" key="1">
    <source>
        <dbReference type="SAM" id="Phobius"/>
    </source>
</evidence>
<proteinExistence type="predicted"/>
<evidence type="ECO:0000313" key="3">
    <source>
        <dbReference type="Proteomes" id="UP000622687"/>
    </source>
</evidence>
<sequence length="116" mass="13389">MRTRIRNIILVLSICLIIVLYGFIVISDSLPKFIKDRSAFKISYNISPFDFRMDISEYSFYINNKVADNIKNNSTKLLNNVENKVYDSTSGIINRTSEVFKSVEEKINGALQNKVR</sequence>
<dbReference type="RefSeq" id="WP_211141151.1">
    <property type="nucleotide sequence ID" value="NZ_JAEEGB010000004.1"/>
</dbReference>
<dbReference type="Proteomes" id="UP000622687">
    <property type="component" value="Unassembled WGS sequence"/>
</dbReference>
<keyword evidence="1" id="KW-1133">Transmembrane helix</keyword>
<dbReference type="AlphaFoldDB" id="A0A934M2A2"/>
<organism evidence="2 3">
    <name type="scientific">Clostridium aciditolerans</name>
    <dbReference type="NCBI Taxonomy" id="339861"/>
    <lineage>
        <taxon>Bacteria</taxon>
        <taxon>Bacillati</taxon>
        <taxon>Bacillota</taxon>
        <taxon>Clostridia</taxon>
        <taxon>Eubacteriales</taxon>
        <taxon>Clostridiaceae</taxon>
        <taxon>Clostridium</taxon>
    </lineage>
</organism>
<accession>A0A934M2A2</accession>
<keyword evidence="1" id="KW-0472">Membrane</keyword>
<protein>
    <submittedName>
        <fullName evidence="2">Uncharacterized protein</fullName>
    </submittedName>
</protein>
<reference evidence="2" key="1">
    <citation type="submission" date="2020-12" db="EMBL/GenBank/DDBJ databases">
        <title>Clostridium thailandense sp. nov., a novel acetogenic bacterium isolated from peat land soil in Thailand.</title>
        <authorList>
            <person name="Chaikitkaew S."/>
            <person name="Birkeland N.K."/>
        </authorList>
    </citation>
    <scope>NUCLEOTIDE SEQUENCE</scope>
    <source>
        <strain evidence="2">DSM 17425</strain>
    </source>
</reference>
<dbReference type="EMBL" id="JAEEGB010000004">
    <property type="protein sequence ID" value="MBI6871710.1"/>
    <property type="molecule type" value="Genomic_DNA"/>
</dbReference>
<comment type="caution">
    <text evidence="2">The sequence shown here is derived from an EMBL/GenBank/DDBJ whole genome shotgun (WGS) entry which is preliminary data.</text>
</comment>
<keyword evidence="1" id="KW-0812">Transmembrane</keyword>
<name>A0A934M2A2_9CLOT</name>
<feature type="transmembrane region" description="Helical" evidence="1">
    <location>
        <begin position="7"/>
        <end position="26"/>
    </location>
</feature>
<keyword evidence="3" id="KW-1185">Reference proteome</keyword>